<dbReference type="InterPro" id="IPR003594">
    <property type="entry name" value="HATPase_dom"/>
</dbReference>
<comment type="catalytic activity">
    <reaction evidence="1">
        <text>ATP + protein L-histidine = ADP + protein N-phospho-L-histidine.</text>
        <dbReference type="EC" id="2.7.13.3"/>
    </reaction>
</comment>
<keyword evidence="9" id="KW-1133">Transmembrane helix</keyword>
<dbReference type="Pfam" id="PF07730">
    <property type="entry name" value="HisKA_3"/>
    <property type="match status" value="1"/>
</dbReference>
<feature type="transmembrane region" description="Helical" evidence="9">
    <location>
        <begin position="143"/>
        <end position="163"/>
    </location>
</feature>
<evidence type="ECO:0000313" key="12">
    <source>
        <dbReference type="EMBL" id="GAA1500742.1"/>
    </source>
</evidence>
<evidence type="ECO:0000256" key="6">
    <source>
        <dbReference type="ARBA" id="ARBA00022777"/>
    </source>
</evidence>
<reference evidence="12 13" key="1">
    <citation type="journal article" date="2019" name="Int. J. Syst. Evol. Microbiol.">
        <title>The Global Catalogue of Microorganisms (GCM) 10K type strain sequencing project: providing services to taxonomists for standard genome sequencing and annotation.</title>
        <authorList>
            <consortium name="The Broad Institute Genomics Platform"/>
            <consortium name="The Broad Institute Genome Sequencing Center for Infectious Disease"/>
            <person name="Wu L."/>
            <person name="Ma J."/>
        </authorList>
    </citation>
    <scope>NUCLEOTIDE SEQUENCE [LARGE SCALE GENOMIC DNA]</scope>
    <source>
        <strain evidence="12 13">JCM 15933</strain>
    </source>
</reference>
<keyword evidence="5" id="KW-0547">Nucleotide-binding</keyword>
<evidence type="ECO:0000313" key="13">
    <source>
        <dbReference type="Proteomes" id="UP001501470"/>
    </source>
</evidence>
<dbReference type="Gene3D" id="1.20.5.1930">
    <property type="match status" value="1"/>
</dbReference>
<keyword evidence="13" id="KW-1185">Reference proteome</keyword>
<evidence type="ECO:0000259" key="11">
    <source>
        <dbReference type="Pfam" id="PF07730"/>
    </source>
</evidence>
<keyword evidence="6 12" id="KW-0418">Kinase</keyword>
<dbReference type="Gene3D" id="3.30.565.10">
    <property type="entry name" value="Histidine kinase-like ATPase, C-terminal domain"/>
    <property type="match status" value="1"/>
</dbReference>
<dbReference type="PANTHER" id="PTHR24421:SF10">
    <property type="entry name" value="NITRATE_NITRITE SENSOR PROTEIN NARQ"/>
    <property type="match status" value="1"/>
</dbReference>
<dbReference type="EC" id="2.7.13.3" evidence="2"/>
<evidence type="ECO:0000256" key="9">
    <source>
        <dbReference type="SAM" id="Phobius"/>
    </source>
</evidence>
<feature type="domain" description="Histidine kinase/HSP90-like ATPase" evidence="10">
    <location>
        <begin position="300"/>
        <end position="375"/>
    </location>
</feature>
<dbReference type="Pfam" id="PF02518">
    <property type="entry name" value="HATPase_c"/>
    <property type="match status" value="1"/>
</dbReference>
<evidence type="ECO:0000256" key="3">
    <source>
        <dbReference type="ARBA" id="ARBA00022553"/>
    </source>
</evidence>
<evidence type="ECO:0000256" key="2">
    <source>
        <dbReference type="ARBA" id="ARBA00012438"/>
    </source>
</evidence>
<protein>
    <recommendedName>
        <fullName evidence="2">histidine kinase</fullName>
        <ecNumber evidence="2">2.7.13.3</ecNumber>
    </recommendedName>
</protein>
<keyword evidence="9" id="KW-0472">Membrane</keyword>
<keyword evidence="9" id="KW-0812">Transmembrane</keyword>
<feature type="domain" description="Signal transduction histidine kinase subgroup 3 dimerisation and phosphoacceptor" evidence="11">
    <location>
        <begin position="192"/>
        <end position="257"/>
    </location>
</feature>
<gene>
    <name evidence="12" type="ORF">GCM10009827_007390</name>
</gene>
<dbReference type="PANTHER" id="PTHR24421">
    <property type="entry name" value="NITRATE/NITRITE SENSOR PROTEIN NARX-RELATED"/>
    <property type="match status" value="1"/>
</dbReference>
<keyword evidence="4" id="KW-0808">Transferase</keyword>
<evidence type="ECO:0000259" key="10">
    <source>
        <dbReference type="Pfam" id="PF02518"/>
    </source>
</evidence>
<dbReference type="RefSeq" id="WP_344499454.1">
    <property type="nucleotide sequence ID" value="NZ_BAAAQD010000001.1"/>
</dbReference>
<dbReference type="SUPFAM" id="SSF55874">
    <property type="entry name" value="ATPase domain of HSP90 chaperone/DNA topoisomerase II/histidine kinase"/>
    <property type="match status" value="1"/>
</dbReference>
<evidence type="ECO:0000256" key="7">
    <source>
        <dbReference type="ARBA" id="ARBA00022840"/>
    </source>
</evidence>
<evidence type="ECO:0000256" key="4">
    <source>
        <dbReference type="ARBA" id="ARBA00022679"/>
    </source>
</evidence>
<keyword evidence="7" id="KW-0067">ATP-binding</keyword>
<dbReference type="InterPro" id="IPR050482">
    <property type="entry name" value="Sensor_HK_TwoCompSys"/>
</dbReference>
<dbReference type="InterPro" id="IPR011712">
    <property type="entry name" value="Sig_transdc_His_kin_sub3_dim/P"/>
</dbReference>
<comment type="caution">
    <text evidence="12">The sequence shown here is derived from an EMBL/GenBank/DDBJ whole genome shotgun (WGS) entry which is preliminary data.</text>
</comment>
<proteinExistence type="predicted"/>
<feature type="transmembrane region" description="Helical" evidence="9">
    <location>
        <begin position="79"/>
        <end position="106"/>
    </location>
</feature>
<keyword evidence="8" id="KW-0902">Two-component regulatory system</keyword>
<keyword evidence="3" id="KW-0597">Phosphoprotein</keyword>
<dbReference type="Proteomes" id="UP001501470">
    <property type="component" value="Unassembled WGS sequence"/>
</dbReference>
<dbReference type="EMBL" id="BAAAQD010000001">
    <property type="protein sequence ID" value="GAA1500742.1"/>
    <property type="molecule type" value="Genomic_DNA"/>
</dbReference>
<dbReference type="GO" id="GO:0016301">
    <property type="term" value="F:kinase activity"/>
    <property type="evidence" value="ECO:0007669"/>
    <property type="project" value="UniProtKB-KW"/>
</dbReference>
<sequence>MSALLFALLVPGPGDDMSTRRRDRLADAIAIGLATVYGALMVPLGDATKPGAAIPWQVDVGIGVLCVLTLVVRRRHPRAVALALLPFGAMSVMATGAITVALFTVAVRHRAAVVLWLGAANVATAAVYFLLQHDPPFPLWVDLLMRSVVTAAAVGWGLFVRAYRRLTQSLRDHAARLEAEQHLRVEQARLTERTRIAREMHDVLAHRLSLISLHAGALEVRTDARPEETALAAGAIRGSAHEALQELRTVFGILRDRPEPPQPDLGDLPDLVDTARASGMTVGFISTVPADGPAVMLGRTVYRFVQEGLTNARKHAPGSDVQVRLDGTAGAELRVTVTNDLAQAHRSPIPGSGLGLVGLRERVALAGGRVEHGTDRDTFRLQAWLPWPP</sequence>
<evidence type="ECO:0000256" key="5">
    <source>
        <dbReference type="ARBA" id="ARBA00022741"/>
    </source>
</evidence>
<evidence type="ECO:0000256" key="8">
    <source>
        <dbReference type="ARBA" id="ARBA00023012"/>
    </source>
</evidence>
<organism evidence="12 13">
    <name type="scientific">Dactylosporangium maewongense</name>
    <dbReference type="NCBI Taxonomy" id="634393"/>
    <lineage>
        <taxon>Bacteria</taxon>
        <taxon>Bacillati</taxon>
        <taxon>Actinomycetota</taxon>
        <taxon>Actinomycetes</taxon>
        <taxon>Micromonosporales</taxon>
        <taxon>Micromonosporaceae</taxon>
        <taxon>Dactylosporangium</taxon>
    </lineage>
</organism>
<accession>A0ABN1ZLD9</accession>
<name>A0ABN1ZLD9_9ACTN</name>
<dbReference type="CDD" id="cd16917">
    <property type="entry name" value="HATPase_UhpB-NarQ-NarX-like"/>
    <property type="match status" value="1"/>
</dbReference>
<feature type="transmembrane region" description="Helical" evidence="9">
    <location>
        <begin position="56"/>
        <end position="73"/>
    </location>
</feature>
<feature type="transmembrane region" description="Helical" evidence="9">
    <location>
        <begin position="113"/>
        <end position="131"/>
    </location>
</feature>
<evidence type="ECO:0000256" key="1">
    <source>
        <dbReference type="ARBA" id="ARBA00000085"/>
    </source>
</evidence>
<feature type="transmembrane region" description="Helical" evidence="9">
    <location>
        <begin position="24"/>
        <end position="44"/>
    </location>
</feature>
<dbReference type="InterPro" id="IPR036890">
    <property type="entry name" value="HATPase_C_sf"/>
</dbReference>